<dbReference type="Gene3D" id="3.30.420.40">
    <property type="match status" value="3"/>
</dbReference>
<dbReference type="GO" id="GO:0006071">
    <property type="term" value="P:glycerol metabolic process"/>
    <property type="evidence" value="ECO:0007669"/>
    <property type="project" value="TreeGrafter"/>
</dbReference>
<evidence type="ECO:0000313" key="10">
    <source>
        <dbReference type="EMBL" id="SEO50749.1"/>
    </source>
</evidence>
<dbReference type="InterPro" id="IPR043129">
    <property type="entry name" value="ATPase_NBD"/>
</dbReference>
<keyword evidence="3" id="KW-0547">Nucleotide-binding</keyword>
<dbReference type="InterPro" id="IPR018485">
    <property type="entry name" value="FGGY_C"/>
</dbReference>
<dbReference type="GO" id="GO:0005524">
    <property type="term" value="F:ATP binding"/>
    <property type="evidence" value="ECO:0007669"/>
    <property type="project" value="UniProtKB-KW"/>
</dbReference>
<dbReference type="AlphaFoldDB" id="A0A1H8Q957"/>
<keyword evidence="6" id="KW-1015">Disulfide bond</keyword>
<dbReference type="STRING" id="112903.SAMN04490178_102230"/>
<evidence type="ECO:0000256" key="7">
    <source>
        <dbReference type="ARBA" id="ARBA00023308"/>
    </source>
</evidence>
<proteinExistence type="inferred from homology"/>
<evidence type="ECO:0000256" key="4">
    <source>
        <dbReference type="ARBA" id="ARBA00022777"/>
    </source>
</evidence>
<keyword evidence="4 10" id="KW-0418">Kinase</keyword>
<dbReference type="GO" id="GO:0019301">
    <property type="term" value="P:rhamnose catabolic process"/>
    <property type="evidence" value="ECO:0007669"/>
    <property type="project" value="InterPro"/>
</dbReference>
<organism evidence="10 11">
    <name type="scientific">Propionispora vibrioides</name>
    <dbReference type="NCBI Taxonomy" id="112903"/>
    <lineage>
        <taxon>Bacteria</taxon>
        <taxon>Bacillati</taxon>
        <taxon>Bacillota</taxon>
        <taxon>Negativicutes</taxon>
        <taxon>Selenomonadales</taxon>
        <taxon>Sporomusaceae</taxon>
        <taxon>Propionispora</taxon>
    </lineage>
</organism>
<dbReference type="SUPFAM" id="SSF53067">
    <property type="entry name" value="Actin-like ATPase domain"/>
    <property type="match status" value="2"/>
</dbReference>
<dbReference type="Pfam" id="PF00370">
    <property type="entry name" value="FGGY_N"/>
    <property type="match status" value="1"/>
</dbReference>
<dbReference type="RefSeq" id="WP_091743935.1">
    <property type="nucleotide sequence ID" value="NZ_FODY01000002.1"/>
</dbReference>
<dbReference type="GO" id="GO:0005829">
    <property type="term" value="C:cytosol"/>
    <property type="evidence" value="ECO:0007669"/>
    <property type="project" value="TreeGrafter"/>
</dbReference>
<evidence type="ECO:0000259" key="8">
    <source>
        <dbReference type="Pfam" id="PF00370"/>
    </source>
</evidence>
<evidence type="ECO:0000256" key="1">
    <source>
        <dbReference type="ARBA" id="ARBA00009156"/>
    </source>
</evidence>
<dbReference type="EMBL" id="FODY01000002">
    <property type="protein sequence ID" value="SEO50749.1"/>
    <property type="molecule type" value="Genomic_DNA"/>
</dbReference>
<keyword evidence="7" id="KW-0684">Rhamnose metabolism</keyword>
<reference evidence="10 11" key="1">
    <citation type="submission" date="2016-10" db="EMBL/GenBank/DDBJ databases">
        <authorList>
            <person name="de Groot N.N."/>
        </authorList>
    </citation>
    <scope>NUCLEOTIDE SEQUENCE [LARGE SCALE GENOMIC DNA]</scope>
    <source>
        <strain evidence="10 11">DSM 13305</strain>
    </source>
</reference>
<dbReference type="InterPro" id="IPR013449">
    <property type="entry name" value="Rhamnulokinase"/>
</dbReference>
<keyword evidence="11" id="KW-1185">Reference proteome</keyword>
<evidence type="ECO:0000256" key="2">
    <source>
        <dbReference type="ARBA" id="ARBA00022679"/>
    </source>
</evidence>
<comment type="similarity">
    <text evidence="1">Belongs to the FGGY kinase family.</text>
</comment>
<dbReference type="InterPro" id="IPR018484">
    <property type="entry name" value="FGGY_N"/>
</dbReference>
<dbReference type="GO" id="GO:0008993">
    <property type="term" value="F:rhamnulokinase activity"/>
    <property type="evidence" value="ECO:0007669"/>
    <property type="project" value="InterPro"/>
</dbReference>
<evidence type="ECO:0000256" key="6">
    <source>
        <dbReference type="ARBA" id="ARBA00023157"/>
    </source>
</evidence>
<keyword evidence="2" id="KW-0808">Transferase</keyword>
<dbReference type="CDD" id="cd07771">
    <property type="entry name" value="ASKHA_NBD_FGGY_RhaB-like"/>
    <property type="match status" value="1"/>
</dbReference>
<keyword evidence="5" id="KW-0067">ATP-binding</keyword>
<dbReference type="OrthoDB" id="9761504at2"/>
<evidence type="ECO:0000313" key="11">
    <source>
        <dbReference type="Proteomes" id="UP000198847"/>
    </source>
</evidence>
<evidence type="ECO:0000259" key="9">
    <source>
        <dbReference type="Pfam" id="PF02782"/>
    </source>
</evidence>
<feature type="domain" description="Carbohydrate kinase FGGY C-terminal" evidence="9">
    <location>
        <begin position="216"/>
        <end position="402"/>
    </location>
</feature>
<dbReference type="Pfam" id="PF02782">
    <property type="entry name" value="FGGY_C"/>
    <property type="match status" value="1"/>
</dbReference>
<dbReference type="PANTHER" id="PTHR10196:SF93">
    <property type="entry name" value="L-RHAMNULOKINASE"/>
    <property type="match status" value="1"/>
</dbReference>
<gene>
    <name evidence="10" type="ORF">SAMN04490178_102230</name>
</gene>
<dbReference type="Proteomes" id="UP000198847">
    <property type="component" value="Unassembled WGS sequence"/>
</dbReference>
<protein>
    <submittedName>
        <fullName evidence="10">Rhamnulokinase</fullName>
    </submittedName>
</protein>
<accession>A0A1H8Q957</accession>
<dbReference type="GO" id="GO:0004370">
    <property type="term" value="F:glycerol kinase activity"/>
    <property type="evidence" value="ECO:0007669"/>
    <property type="project" value="TreeGrafter"/>
</dbReference>
<sequence>MRNYYLAIDIGASSGRHVVGWMENQKLCLEEVYRFENKLIERDAHLCWDMKRLFHEVVEGIARCKRYNCIPKSIGVDTWGVDFVLLDETQEMVGEAVAYRDNRTKDIDKKVYEVISEPDLYYRNGIQKLPFNTIYQLFAVKLQNPDTQDWDWELLEKLGLPKHLFSTIHVPKTVVGCLTEEIQKLVGFNTEVVLPATHDTGSAILAVPANDDDYIYLSSGTWSLMGIERKIADCTEESRVRNFTNEGGYHYRYRYLKNIMGLWLIQSIRQEFKHSYSFDELCTLAKLGSYFPSLVDVNDTSFLAPKSMIQALQDYCERTNQEKPETECEILACAYHSLAKSYADTVLEIEAITAKKYSRIHIVGGGSKDGYLNKLTADYTGKEVYAGPVEATALGNILVQMLKAKDLAELKEAREIIKRSFDIKKVGSEG</sequence>
<dbReference type="PANTHER" id="PTHR10196">
    <property type="entry name" value="SUGAR KINASE"/>
    <property type="match status" value="1"/>
</dbReference>
<feature type="domain" description="Carbohydrate kinase FGGY N-terminal" evidence="8">
    <location>
        <begin position="4"/>
        <end position="146"/>
    </location>
</feature>
<evidence type="ECO:0000256" key="5">
    <source>
        <dbReference type="ARBA" id="ARBA00022840"/>
    </source>
</evidence>
<name>A0A1H8Q957_9FIRM</name>
<evidence type="ECO:0000256" key="3">
    <source>
        <dbReference type="ARBA" id="ARBA00022741"/>
    </source>
</evidence>